<keyword evidence="1" id="KW-0812">Transmembrane</keyword>
<dbReference type="AlphaFoldDB" id="C4NTU1"/>
<keyword evidence="1" id="KW-0472">Membrane</keyword>
<protein>
    <submittedName>
        <fullName evidence="2">ATP synthase F0 subunit 8</fullName>
    </submittedName>
</protein>
<keyword evidence="1" id="KW-1133">Transmembrane helix</keyword>
<proteinExistence type="predicted"/>
<gene>
    <name evidence="2" type="primary">ATP8</name>
</gene>
<dbReference type="EMBL" id="FJ612452">
    <property type="protein sequence ID" value="ACR22930.1"/>
    <property type="molecule type" value="Genomic_DNA"/>
</dbReference>
<keyword evidence="2" id="KW-0496">Mitochondrion</keyword>
<organism evidence="2">
    <name type="scientific">Questa ersei</name>
    <dbReference type="NCBI Taxonomy" id="645998"/>
    <lineage>
        <taxon>Eukaryota</taxon>
        <taxon>Metazoa</taxon>
        <taxon>Spiralia</taxon>
        <taxon>Lophotrochozoa</taxon>
        <taxon>Annelida</taxon>
        <taxon>Polychaeta</taxon>
        <taxon>Sedentaria</taxon>
        <taxon>Scolecida</taxon>
        <taxon>Questidae</taxon>
        <taxon>Questa</taxon>
    </lineage>
</organism>
<sequence length="53" mass="6328">MPHLSPLNWLLLPPLFWLILSSLLSSFWWAQTTSFPMRVPKSTPPQLMWPWSY</sequence>
<evidence type="ECO:0000256" key="1">
    <source>
        <dbReference type="SAM" id="Phobius"/>
    </source>
</evidence>
<geneLocation type="mitochondrion" evidence="2"/>
<evidence type="ECO:0000313" key="2">
    <source>
        <dbReference type="EMBL" id="ACR22930.1"/>
    </source>
</evidence>
<accession>C4NTU1</accession>
<name>C4NTU1_9ANNE</name>
<feature type="transmembrane region" description="Helical" evidence="1">
    <location>
        <begin position="12"/>
        <end position="30"/>
    </location>
</feature>
<reference evidence="2" key="1">
    <citation type="journal article" date="2009" name="Mol. Phylogenet. Evol.">
        <title>On the role of character loss in orbiniid phylogeny (Annelida): molecules vs. morphology.</title>
        <authorList>
            <person name="Bleidorn C."/>
            <person name="Hill N."/>
            <person name="Erseus C."/>
            <person name="Tiedemann R."/>
        </authorList>
    </citation>
    <scope>NUCLEOTIDE SEQUENCE</scope>
</reference>